<dbReference type="RefSeq" id="WP_344310052.1">
    <property type="nucleotide sequence ID" value="NZ_BAAANO010000024.1"/>
</dbReference>
<dbReference type="InterPro" id="IPR001296">
    <property type="entry name" value="Glyco_trans_1"/>
</dbReference>
<organism evidence="6 7">
    <name type="scientific">Brevibacterium samyangense</name>
    <dbReference type="NCBI Taxonomy" id="366888"/>
    <lineage>
        <taxon>Bacteria</taxon>
        <taxon>Bacillati</taxon>
        <taxon>Actinomycetota</taxon>
        <taxon>Actinomycetes</taxon>
        <taxon>Micrococcales</taxon>
        <taxon>Brevibacteriaceae</taxon>
        <taxon>Brevibacterium</taxon>
    </lineage>
</organism>
<dbReference type="PANTHER" id="PTHR45947">
    <property type="entry name" value="SULFOQUINOVOSYL TRANSFERASE SQD2"/>
    <property type="match status" value="1"/>
</dbReference>
<evidence type="ECO:0000259" key="4">
    <source>
        <dbReference type="Pfam" id="PF00534"/>
    </source>
</evidence>
<dbReference type="PANTHER" id="PTHR45947:SF3">
    <property type="entry name" value="SULFOQUINOVOSYL TRANSFERASE SQD2"/>
    <property type="match status" value="1"/>
</dbReference>
<keyword evidence="2" id="KW-0328">Glycosyltransferase</keyword>
<dbReference type="InterPro" id="IPR050194">
    <property type="entry name" value="Glycosyltransferase_grp1"/>
</dbReference>
<dbReference type="Proteomes" id="UP001500755">
    <property type="component" value="Unassembled WGS sequence"/>
</dbReference>
<accession>A0ABN2TKM4</accession>
<evidence type="ECO:0000256" key="2">
    <source>
        <dbReference type="ARBA" id="ARBA00022676"/>
    </source>
</evidence>
<evidence type="ECO:0000259" key="5">
    <source>
        <dbReference type="Pfam" id="PF13579"/>
    </source>
</evidence>
<dbReference type="EMBL" id="BAAANO010000024">
    <property type="protein sequence ID" value="GAA2011966.1"/>
    <property type="molecule type" value="Genomic_DNA"/>
</dbReference>
<name>A0ABN2TKM4_9MICO</name>
<keyword evidence="7" id="KW-1185">Reference proteome</keyword>
<sequence>MRIAVLSLHTSPAAQPGAGDAGGLNVYVAATTEALRRAGHEVVVFTTAPEILEPRTEHLPSGIPVHVLPRHAEDKVALHREVPALARAIAAHPDFRDTDLVWAHYWISALAALDIRDGSATPGTPQVAVTFHTIGAVKDRDTGTPAEPQVRLDAEARIASAADVLVANTPAEAADMHLLLGADPDRTLVAPPGVDLHTFTPGPMQTARADLGRTADDLLVLCVGRMQYVKGTDVAIDALAALRSDDPALAARVRLVVLGGASGGVDAAAFAELAGDMGIADLVEFLPPVPPHELARWYRAADLVVVPSRSESFGFVAAEAQAAGVPVLATAVGGLPHVVEAGRTGLLVEGTDPHVWAQALAALLRDPAQRARMGAAAHAHAAVFDWTTCVDRVLTRIGIRAPESTRNGEPRDRHHAQS</sequence>
<reference evidence="6 7" key="1">
    <citation type="journal article" date="2019" name="Int. J. Syst. Evol. Microbiol.">
        <title>The Global Catalogue of Microorganisms (GCM) 10K type strain sequencing project: providing services to taxonomists for standard genome sequencing and annotation.</title>
        <authorList>
            <consortium name="The Broad Institute Genomics Platform"/>
            <consortium name="The Broad Institute Genome Sequencing Center for Infectious Disease"/>
            <person name="Wu L."/>
            <person name="Ma J."/>
        </authorList>
    </citation>
    <scope>NUCLEOTIDE SEQUENCE [LARGE SCALE GENOMIC DNA]</scope>
    <source>
        <strain evidence="6 7">JCM 14546</strain>
    </source>
</reference>
<keyword evidence="3" id="KW-0808">Transferase</keyword>
<feature type="domain" description="Glycosyl transferase family 1" evidence="4">
    <location>
        <begin position="206"/>
        <end position="378"/>
    </location>
</feature>
<proteinExistence type="predicted"/>
<protein>
    <recommendedName>
        <fullName evidence="1">D-inositol 3-phosphate glycosyltransferase</fullName>
    </recommendedName>
</protein>
<feature type="domain" description="Glycosyltransferase subfamily 4-like N-terminal" evidence="5">
    <location>
        <begin position="22"/>
        <end position="193"/>
    </location>
</feature>
<dbReference type="SUPFAM" id="SSF53756">
    <property type="entry name" value="UDP-Glycosyltransferase/glycogen phosphorylase"/>
    <property type="match status" value="1"/>
</dbReference>
<evidence type="ECO:0000256" key="3">
    <source>
        <dbReference type="ARBA" id="ARBA00022679"/>
    </source>
</evidence>
<gene>
    <name evidence="6" type="primary">mshA</name>
    <name evidence="6" type="ORF">GCM10009755_24230</name>
</gene>
<evidence type="ECO:0000313" key="6">
    <source>
        <dbReference type="EMBL" id="GAA2011966.1"/>
    </source>
</evidence>
<comment type="caution">
    <text evidence="6">The sequence shown here is derived from an EMBL/GenBank/DDBJ whole genome shotgun (WGS) entry which is preliminary data.</text>
</comment>
<dbReference type="Pfam" id="PF13579">
    <property type="entry name" value="Glyco_trans_4_4"/>
    <property type="match status" value="1"/>
</dbReference>
<evidence type="ECO:0000256" key="1">
    <source>
        <dbReference type="ARBA" id="ARBA00021292"/>
    </source>
</evidence>
<dbReference type="InterPro" id="IPR028098">
    <property type="entry name" value="Glyco_trans_4-like_N"/>
</dbReference>
<dbReference type="Pfam" id="PF00534">
    <property type="entry name" value="Glycos_transf_1"/>
    <property type="match status" value="1"/>
</dbReference>
<evidence type="ECO:0000313" key="7">
    <source>
        <dbReference type="Proteomes" id="UP001500755"/>
    </source>
</evidence>
<dbReference type="Gene3D" id="3.40.50.2000">
    <property type="entry name" value="Glycogen Phosphorylase B"/>
    <property type="match status" value="2"/>
</dbReference>